<comment type="caution">
    <text evidence="2">The sequence shown here is derived from an EMBL/GenBank/DDBJ whole genome shotgun (WGS) entry which is preliminary data.</text>
</comment>
<dbReference type="EMBL" id="BARV01014849">
    <property type="protein sequence ID" value="GAI23967.1"/>
    <property type="molecule type" value="Genomic_DNA"/>
</dbReference>
<sequence length="137" mass="16241">MLYISEEQLNLYMSLFRGRNDIYAKRWEKYGKSGYAPAYRFDWNEYLRHKARGGNFKNFTNKEKIPLTRDVVKKHLIGAYFIGIYPLLEDNTSYFIAVDFDGKGWRKDSKKFMDECKSLKIPIAFSFFSFPSAIRSL</sequence>
<accession>X1LX74</accession>
<reference evidence="2" key="1">
    <citation type="journal article" date="2014" name="Front. Microbiol.">
        <title>High frequency of phylogenetically diverse reductive dehalogenase-homologous genes in deep subseafloor sedimentary metagenomes.</title>
        <authorList>
            <person name="Kawai M."/>
            <person name="Futagami T."/>
            <person name="Toyoda A."/>
            <person name="Takaki Y."/>
            <person name="Nishi S."/>
            <person name="Hori S."/>
            <person name="Arai W."/>
            <person name="Tsubouchi T."/>
            <person name="Morono Y."/>
            <person name="Uchiyama I."/>
            <person name="Ito T."/>
            <person name="Fujiyama A."/>
            <person name="Inagaki F."/>
            <person name="Takami H."/>
        </authorList>
    </citation>
    <scope>NUCLEOTIDE SEQUENCE</scope>
    <source>
        <strain evidence="2">Expedition CK06-06</strain>
    </source>
</reference>
<name>X1LX74_9ZZZZ</name>
<gene>
    <name evidence="2" type="ORF">S06H3_25771</name>
</gene>
<protein>
    <recommendedName>
        <fullName evidence="1">TOTE conflict system primase domain-containing protein</fullName>
    </recommendedName>
</protein>
<dbReference type="AlphaFoldDB" id="X1LX74"/>
<evidence type="ECO:0000313" key="2">
    <source>
        <dbReference type="EMBL" id="GAI23967.1"/>
    </source>
</evidence>
<dbReference type="InterPro" id="IPR054347">
    <property type="entry name" value="TOTE_primase"/>
</dbReference>
<evidence type="ECO:0000259" key="1">
    <source>
        <dbReference type="Pfam" id="PF22548"/>
    </source>
</evidence>
<organism evidence="2">
    <name type="scientific">marine sediment metagenome</name>
    <dbReference type="NCBI Taxonomy" id="412755"/>
    <lineage>
        <taxon>unclassified sequences</taxon>
        <taxon>metagenomes</taxon>
        <taxon>ecological metagenomes</taxon>
    </lineage>
</organism>
<proteinExistence type="predicted"/>
<dbReference type="Pfam" id="PF22548">
    <property type="entry name" value="AEP-TOTE"/>
    <property type="match status" value="1"/>
</dbReference>
<feature type="domain" description="TOTE conflict system primase" evidence="1">
    <location>
        <begin position="7"/>
        <end position="126"/>
    </location>
</feature>